<feature type="binding site" evidence="18">
    <location>
        <position position="412"/>
    </location>
    <ligand>
        <name>acetyl-CoA</name>
        <dbReference type="ChEBI" id="CHEBI:57288"/>
    </ligand>
</feature>
<evidence type="ECO:0000313" key="21">
    <source>
        <dbReference type="Proteomes" id="UP001434737"/>
    </source>
</evidence>
<dbReference type="Pfam" id="PF12804">
    <property type="entry name" value="NTP_transf_3"/>
    <property type="match status" value="1"/>
</dbReference>
<evidence type="ECO:0000256" key="9">
    <source>
        <dbReference type="ARBA" id="ARBA00022842"/>
    </source>
</evidence>
<feature type="binding site" evidence="18">
    <location>
        <position position="429"/>
    </location>
    <ligand>
        <name>acetyl-CoA</name>
        <dbReference type="ChEBI" id="CHEBI:57288"/>
    </ligand>
</feature>
<dbReference type="GO" id="GO:0003977">
    <property type="term" value="F:UDP-N-acetylglucosamine diphosphorylase activity"/>
    <property type="evidence" value="ECO:0007669"/>
    <property type="project" value="UniProtKB-EC"/>
</dbReference>
<keyword evidence="9 18" id="KW-0460">Magnesium</keyword>
<evidence type="ECO:0000256" key="2">
    <source>
        <dbReference type="ARBA" id="ARBA00007707"/>
    </source>
</evidence>
<feature type="binding site" evidence="18">
    <location>
        <position position="237"/>
    </location>
    <ligand>
        <name>UDP-N-acetyl-alpha-D-glucosamine</name>
        <dbReference type="ChEBI" id="CHEBI:57705"/>
    </ligand>
</feature>
<gene>
    <name evidence="18 20" type="primary">glmU</name>
    <name evidence="20" type="ORF">V3I05_05990</name>
</gene>
<dbReference type="InterPro" id="IPR025877">
    <property type="entry name" value="MobA-like_NTP_Trfase"/>
</dbReference>
<keyword evidence="13 18" id="KW-0012">Acyltransferase</keyword>
<keyword evidence="10 18" id="KW-0133">Cell shape</keyword>
<feature type="binding site" evidence="18">
    <location>
        <position position="324"/>
    </location>
    <ligand>
        <name>UDP-N-acetyl-alpha-D-glucosamine</name>
        <dbReference type="ChEBI" id="CHEBI:57705"/>
    </ligand>
</feature>
<comment type="catalytic activity">
    <reaction evidence="15 18">
        <text>alpha-D-glucosamine 1-phosphate + acetyl-CoA = N-acetyl-alpha-D-glucosamine 1-phosphate + CoA + H(+)</text>
        <dbReference type="Rhea" id="RHEA:13725"/>
        <dbReference type="ChEBI" id="CHEBI:15378"/>
        <dbReference type="ChEBI" id="CHEBI:57287"/>
        <dbReference type="ChEBI" id="CHEBI:57288"/>
        <dbReference type="ChEBI" id="CHEBI:57776"/>
        <dbReference type="ChEBI" id="CHEBI:58516"/>
        <dbReference type="EC" id="2.3.1.157"/>
    </reaction>
</comment>
<evidence type="ECO:0000256" key="17">
    <source>
        <dbReference type="ARBA" id="ARBA00049628"/>
    </source>
</evidence>
<dbReference type="EC" id="2.3.1.157" evidence="18"/>
<evidence type="ECO:0000256" key="12">
    <source>
        <dbReference type="ARBA" id="ARBA00023268"/>
    </source>
</evidence>
<evidence type="ECO:0000256" key="14">
    <source>
        <dbReference type="ARBA" id="ARBA00023316"/>
    </source>
</evidence>
<dbReference type="NCBIfam" id="NF010939">
    <property type="entry name" value="PRK14359.1"/>
    <property type="match status" value="1"/>
</dbReference>
<evidence type="ECO:0000256" key="8">
    <source>
        <dbReference type="ARBA" id="ARBA00022737"/>
    </source>
</evidence>
<evidence type="ECO:0000256" key="11">
    <source>
        <dbReference type="ARBA" id="ARBA00022984"/>
    </source>
</evidence>
<feature type="binding site" evidence="18">
    <location>
        <position position="118"/>
    </location>
    <ligand>
        <name>Mg(2+)</name>
        <dbReference type="ChEBI" id="CHEBI:18420"/>
    </ligand>
</feature>
<feature type="active site" description="Proton acceptor" evidence="18">
    <location>
        <position position="352"/>
    </location>
</feature>
<dbReference type="Pfam" id="PF00132">
    <property type="entry name" value="Hexapep"/>
    <property type="match status" value="1"/>
</dbReference>
<comment type="catalytic activity">
    <reaction evidence="16 18">
        <text>N-acetyl-alpha-D-glucosamine 1-phosphate + UTP + H(+) = UDP-N-acetyl-alpha-D-glucosamine + diphosphate</text>
        <dbReference type="Rhea" id="RHEA:13509"/>
        <dbReference type="ChEBI" id="CHEBI:15378"/>
        <dbReference type="ChEBI" id="CHEBI:33019"/>
        <dbReference type="ChEBI" id="CHEBI:46398"/>
        <dbReference type="ChEBI" id="CHEBI:57705"/>
        <dbReference type="ChEBI" id="CHEBI:57776"/>
        <dbReference type="EC" id="2.7.7.23"/>
    </reaction>
</comment>
<feature type="binding site" evidence="18">
    <location>
        <position position="355"/>
    </location>
    <ligand>
        <name>UDP-N-acetyl-alpha-D-glucosamine</name>
        <dbReference type="ChEBI" id="CHEBI:57705"/>
    </ligand>
</feature>
<comment type="cofactor">
    <cofactor evidence="18">
        <name>Mg(2+)</name>
        <dbReference type="ChEBI" id="CHEBI:18420"/>
    </cofactor>
    <text evidence="18">Binds 1 Mg(2+) ion per subunit.</text>
</comment>
<dbReference type="PANTHER" id="PTHR43584:SF3">
    <property type="entry name" value="BIFUNCTIONAL PROTEIN GLMU"/>
    <property type="match status" value="1"/>
</dbReference>
<dbReference type="InterPro" id="IPR005882">
    <property type="entry name" value="Bifunctional_GlmU"/>
</dbReference>
<comment type="function">
    <text evidence="17 18">Catalyzes the last two sequential reactions in the de novo biosynthetic pathway for UDP-N-acetylglucosamine (UDP-GlcNAc). The C-terminal domain catalyzes the transfer of acetyl group from acetyl coenzyme A to glucosamine-1-phosphate (GlcN-1-P) to produce N-acetylglucosamine-1-phosphate (GlcNAc-1-P), which is converted into UDP-GlcNAc by the transfer of uridine 5-monophosphate (from uridine 5-triphosphate), a reaction catalyzed by the N-terminal domain.</text>
</comment>
<accession>A0ABZ3F587</accession>
<evidence type="ECO:0000256" key="10">
    <source>
        <dbReference type="ARBA" id="ARBA00022960"/>
    </source>
</evidence>
<feature type="binding site" evidence="18">
    <location>
        <position position="394"/>
    </location>
    <ligand>
        <name>acetyl-CoA</name>
        <dbReference type="ChEBI" id="CHEBI:57288"/>
    </ligand>
</feature>
<reference evidence="20 21" key="1">
    <citation type="submission" date="2024-02" db="EMBL/GenBank/DDBJ databases">
        <title>Genome and pathogenicity analysis of Helicobacter mastomyrinus isolated from mice.</title>
        <authorList>
            <person name="Zhu L."/>
        </authorList>
    </citation>
    <scope>NUCLEOTIDE SEQUENCE [LARGE SCALE GENOMIC DNA]</scope>
    <source>
        <strain evidence="20 21">Hm-17</strain>
    </source>
</reference>
<dbReference type="Gene3D" id="2.160.10.10">
    <property type="entry name" value="Hexapeptide repeat proteins"/>
    <property type="match status" value="1"/>
</dbReference>
<feature type="domain" description="MobA-like NTP transferase" evidence="19">
    <location>
        <begin position="6"/>
        <end position="137"/>
    </location>
</feature>
<evidence type="ECO:0000256" key="5">
    <source>
        <dbReference type="ARBA" id="ARBA00022679"/>
    </source>
</evidence>
<dbReference type="PANTHER" id="PTHR43584">
    <property type="entry name" value="NUCLEOTIDYL TRANSFERASE"/>
    <property type="match status" value="1"/>
</dbReference>
<feature type="binding site" evidence="18">
    <location>
        <position position="22"/>
    </location>
    <ligand>
        <name>UDP-N-acetyl-alpha-D-glucosamine</name>
        <dbReference type="ChEBI" id="CHEBI:57705"/>
    </ligand>
</feature>
<dbReference type="SUPFAM" id="SSF51161">
    <property type="entry name" value="Trimeric LpxA-like enzymes"/>
    <property type="match status" value="1"/>
</dbReference>
<feature type="binding site" evidence="18">
    <location>
        <position position="341"/>
    </location>
    <ligand>
        <name>UDP-N-acetyl-alpha-D-glucosamine</name>
        <dbReference type="ChEBI" id="CHEBI:57705"/>
    </ligand>
</feature>
<dbReference type="NCBIfam" id="TIGR01173">
    <property type="entry name" value="glmU"/>
    <property type="match status" value="1"/>
</dbReference>
<evidence type="ECO:0000256" key="6">
    <source>
        <dbReference type="ARBA" id="ARBA00022695"/>
    </source>
</evidence>
<feature type="binding site" evidence="18">
    <location>
        <position position="180"/>
    </location>
    <ligand>
        <name>UDP-N-acetyl-alpha-D-glucosamine</name>
        <dbReference type="ChEBI" id="CHEBI:57705"/>
    </ligand>
</feature>
<feature type="region of interest" description="Pyrophosphorylase" evidence="18">
    <location>
        <begin position="1"/>
        <end position="239"/>
    </location>
</feature>
<keyword evidence="8 18" id="KW-0677">Repeat</keyword>
<feature type="region of interest" description="N-acetyltransferase" evidence="18">
    <location>
        <begin position="261"/>
        <end position="447"/>
    </location>
</feature>
<dbReference type="EMBL" id="CP145316">
    <property type="protein sequence ID" value="XAM17241.1"/>
    <property type="molecule type" value="Genomic_DNA"/>
</dbReference>
<evidence type="ECO:0000256" key="3">
    <source>
        <dbReference type="ARBA" id="ARBA00007947"/>
    </source>
</evidence>
<evidence type="ECO:0000256" key="13">
    <source>
        <dbReference type="ARBA" id="ARBA00023315"/>
    </source>
</evidence>
<evidence type="ECO:0000256" key="1">
    <source>
        <dbReference type="ARBA" id="ARBA00004496"/>
    </source>
</evidence>
<feature type="binding site" evidence="18">
    <location>
        <begin position="8"/>
        <end position="11"/>
    </location>
    <ligand>
        <name>UDP-N-acetyl-alpha-D-glucosamine</name>
        <dbReference type="ChEBI" id="CHEBI:57705"/>
    </ligand>
</feature>
<sequence length="447" mass="49493">MNISIVILAAGAGTRMKSNTPKVLHRICGKVMLFYSIDEALYLSDDVHIVLYHQENLIKESVLKAYKIAYDEKRLHFHTQDHINFPGTAGALMQGGRGAECKKPFCYKYDEVLILNGDMPLIRSHTLQALCANNAPIVMSVLHLDNPNGYGRVVIENNAVQKIIEQKDANARELLIKDVNAGVYKIHKSILEKYLARISNTNAQKEFYLTDVIFYAKQDNVSIAALIVEEAEFMGVNSKVQLANAQEVMLTRLRDAAMEQGVIMHLPHTIYIESQVRFYGECIIEQGVQILGECEIRDAHIKAHSVIEQSIIESSDIGPLAHIRPKSHIKNTHIGNFVETKASNLNGVKAGHLSYLGDCEIDSGSNIGAGVITCNYDGKAKHKSIIGKNVFVGSDVQLVAPVKIAQNTLIGAGSTITKDTQEGDLVLSRTPQKHIKNGYFTFFNKKP</sequence>
<feature type="binding site" evidence="18">
    <location>
        <position position="151"/>
    </location>
    <ligand>
        <name>UDP-N-acetyl-alpha-D-glucosamine</name>
        <dbReference type="ChEBI" id="CHEBI:57705"/>
    </ligand>
</feature>
<comment type="pathway">
    <text evidence="18">Nucleotide-sugar biosynthesis; UDP-N-acetyl-alpha-D-glucosamine biosynthesis; N-acetyl-alpha-D-glucosamine 1-phosphate from alpha-D-glucosamine 6-phosphate (route II): step 2/2.</text>
</comment>
<keyword evidence="4 18" id="KW-0963">Cytoplasm</keyword>
<evidence type="ECO:0000256" key="15">
    <source>
        <dbReference type="ARBA" id="ARBA00048247"/>
    </source>
</evidence>
<dbReference type="HAMAP" id="MF_01631">
    <property type="entry name" value="GlmU"/>
    <property type="match status" value="1"/>
</dbReference>
<comment type="subcellular location">
    <subcellularLocation>
        <location evidence="1 18">Cytoplasm</location>
    </subcellularLocation>
</comment>
<keyword evidence="11 18" id="KW-0573">Peptidoglycan synthesis</keyword>
<dbReference type="Gene3D" id="3.90.550.10">
    <property type="entry name" value="Spore Coat Polysaccharide Biosynthesis Protein SpsA, Chain A"/>
    <property type="match status" value="1"/>
</dbReference>
<feature type="binding site" evidence="18">
    <location>
        <begin position="375"/>
        <end position="376"/>
    </location>
    <ligand>
        <name>acetyl-CoA</name>
        <dbReference type="ChEBI" id="CHEBI:57288"/>
    </ligand>
</feature>
<feature type="binding site" evidence="18">
    <location>
        <begin position="87"/>
        <end position="88"/>
    </location>
    <ligand>
        <name>UDP-N-acetyl-alpha-D-glucosamine</name>
        <dbReference type="ChEBI" id="CHEBI:57705"/>
    </ligand>
</feature>
<proteinExistence type="inferred from homology"/>
<evidence type="ECO:0000256" key="7">
    <source>
        <dbReference type="ARBA" id="ARBA00022723"/>
    </source>
</evidence>
<keyword evidence="7 18" id="KW-0479">Metal-binding</keyword>
<feature type="binding site" evidence="18">
    <location>
        <position position="369"/>
    </location>
    <ligand>
        <name>acetyl-CoA</name>
        <dbReference type="ChEBI" id="CHEBI:57288"/>
    </ligand>
</feature>
<evidence type="ECO:0000256" key="16">
    <source>
        <dbReference type="ARBA" id="ARBA00048493"/>
    </source>
</evidence>
<protein>
    <recommendedName>
        <fullName evidence="18">Bifunctional protein GlmU</fullName>
    </recommendedName>
    <domain>
        <recommendedName>
            <fullName evidence="18">UDP-N-acetylglucosamine pyrophosphorylase</fullName>
            <ecNumber evidence="18">2.7.7.23</ecNumber>
        </recommendedName>
        <alternativeName>
            <fullName evidence="18">N-acetylglucosamine-1-phosphate uridyltransferase</fullName>
        </alternativeName>
    </domain>
    <domain>
        <recommendedName>
            <fullName evidence="18">Glucosamine-1-phosphate N-acetyltransferase</fullName>
            <ecNumber evidence="18">2.3.1.157</ecNumber>
        </recommendedName>
    </domain>
</protein>
<keyword evidence="6 18" id="KW-0548">Nucleotidyltransferase</keyword>
<dbReference type="EC" id="2.7.7.23" evidence="18"/>
<comment type="similarity">
    <text evidence="2 18">In the C-terminal section; belongs to the transferase hexapeptide repeat family.</text>
</comment>
<feature type="binding site" evidence="18">
    <location>
        <position position="165"/>
    </location>
    <ligand>
        <name>UDP-N-acetyl-alpha-D-glucosamine</name>
        <dbReference type="ChEBI" id="CHEBI:57705"/>
    </ligand>
</feature>
<comment type="caution">
    <text evidence="18">Lacks conserved residue(s) required for the propagation of feature annotation.</text>
</comment>
<dbReference type="InterPro" id="IPR011004">
    <property type="entry name" value="Trimer_LpxA-like_sf"/>
</dbReference>
<organism evidence="20 21">
    <name type="scientific">Helicobacter mastomyrinus</name>
    <dbReference type="NCBI Taxonomy" id="287948"/>
    <lineage>
        <taxon>Bacteria</taxon>
        <taxon>Pseudomonadati</taxon>
        <taxon>Campylobacterota</taxon>
        <taxon>Epsilonproteobacteria</taxon>
        <taxon>Campylobacterales</taxon>
        <taxon>Helicobacteraceae</taxon>
        <taxon>Helicobacter</taxon>
    </lineage>
</organism>
<name>A0ABZ3F587_9HELI</name>
<comment type="pathway">
    <text evidence="18">Nucleotide-sugar biosynthesis; UDP-N-acetyl-alpha-D-glucosamine biosynthesis; UDP-N-acetyl-alpha-D-glucosamine from N-acetyl-alpha-D-glucosamine 1-phosphate: step 1/1.</text>
</comment>
<dbReference type="InterPro" id="IPR029044">
    <property type="entry name" value="Nucleotide-diphossugar_trans"/>
</dbReference>
<dbReference type="InterPro" id="IPR038009">
    <property type="entry name" value="GlmU_C_LbH"/>
</dbReference>
<keyword evidence="5 18" id="KW-0808">Transferase</keyword>
<dbReference type="RefSeq" id="WP_300447226.1">
    <property type="nucleotide sequence ID" value="NZ_CP145316.1"/>
</dbReference>
<comment type="pathway">
    <text evidence="18">Bacterial outer membrane biogenesis; LPS lipid A biosynthesis.</text>
</comment>
<comment type="subunit">
    <text evidence="18">Homotrimer.</text>
</comment>
<dbReference type="CDD" id="cd02540">
    <property type="entry name" value="GT2_GlmU_N_bac"/>
    <property type="match status" value="1"/>
</dbReference>
<keyword evidence="14 18" id="KW-0961">Cell wall biogenesis/degradation</keyword>
<evidence type="ECO:0000313" key="20">
    <source>
        <dbReference type="EMBL" id="XAM17241.1"/>
    </source>
</evidence>
<dbReference type="Proteomes" id="UP001434737">
    <property type="component" value="Chromosome"/>
</dbReference>
<comment type="similarity">
    <text evidence="3 18">In the N-terminal section; belongs to the N-acetylglucosamine-1-phosphate uridyltransferase family.</text>
</comment>
<dbReference type="InterPro" id="IPR001451">
    <property type="entry name" value="Hexapep"/>
</dbReference>
<evidence type="ECO:0000256" key="4">
    <source>
        <dbReference type="ARBA" id="ARBA00022490"/>
    </source>
</evidence>
<feature type="binding site" evidence="18">
    <location>
        <position position="366"/>
    </location>
    <ligand>
        <name>UDP-N-acetyl-alpha-D-glucosamine</name>
        <dbReference type="ChEBI" id="CHEBI:57705"/>
    </ligand>
</feature>
<evidence type="ECO:0000256" key="18">
    <source>
        <dbReference type="HAMAP-Rule" id="MF_01631"/>
    </source>
</evidence>
<keyword evidence="21" id="KW-1185">Reference proteome</keyword>
<dbReference type="SUPFAM" id="SSF53448">
    <property type="entry name" value="Nucleotide-diphospho-sugar transferases"/>
    <property type="match status" value="1"/>
</dbReference>
<dbReference type="InterPro" id="IPR050065">
    <property type="entry name" value="GlmU-like"/>
</dbReference>
<dbReference type="CDD" id="cd03353">
    <property type="entry name" value="LbH_GlmU_C"/>
    <property type="match status" value="1"/>
</dbReference>
<evidence type="ECO:0000259" key="19">
    <source>
        <dbReference type="Pfam" id="PF12804"/>
    </source>
</evidence>
<feature type="region of interest" description="Linker" evidence="18">
    <location>
        <begin position="240"/>
        <end position="260"/>
    </location>
</feature>
<keyword evidence="12 18" id="KW-0511">Multifunctional enzyme</keyword>
<feature type="binding site" evidence="18">
    <location>
        <position position="237"/>
    </location>
    <ligand>
        <name>Mg(2+)</name>
        <dbReference type="ChEBI" id="CHEBI:18420"/>
    </ligand>
</feature>